<dbReference type="GO" id="GO:0005802">
    <property type="term" value="C:trans-Golgi network"/>
    <property type="evidence" value="ECO:0007669"/>
    <property type="project" value="TreeGrafter"/>
</dbReference>
<dbReference type="GO" id="GO:1990071">
    <property type="term" value="C:TRAPPII protein complex"/>
    <property type="evidence" value="ECO:0007669"/>
    <property type="project" value="InterPro"/>
</dbReference>
<evidence type="ECO:0000259" key="2">
    <source>
        <dbReference type="Pfam" id="PF12735"/>
    </source>
</evidence>
<evidence type="ECO:0000256" key="1">
    <source>
        <dbReference type="SAM" id="MobiDB-lite"/>
    </source>
</evidence>
<dbReference type="InterPro" id="IPR024662">
    <property type="entry name" value="Trs65"/>
</dbReference>
<feature type="region of interest" description="Disordered" evidence="1">
    <location>
        <begin position="485"/>
        <end position="512"/>
    </location>
</feature>
<dbReference type="PANTHER" id="PTHR28159:SF1">
    <property type="entry name" value="TRAFFICKING PROTEIN PARTICLE COMPLEX II-SPECIFIC SUBUNIT 65"/>
    <property type="match status" value="1"/>
</dbReference>
<dbReference type="Proteomes" id="UP001295740">
    <property type="component" value="Unassembled WGS sequence"/>
</dbReference>
<comment type="caution">
    <text evidence="3">The sequence shown here is derived from an EMBL/GenBank/DDBJ whole genome shotgun (WGS) entry which is preliminary data.</text>
</comment>
<dbReference type="EMBL" id="CAUWAG010000020">
    <property type="protein sequence ID" value="CAJ2513294.1"/>
    <property type="molecule type" value="Genomic_DNA"/>
</dbReference>
<dbReference type="GO" id="GO:0006891">
    <property type="term" value="P:intra-Golgi vesicle-mediated transport"/>
    <property type="evidence" value="ECO:0007669"/>
    <property type="project" value="InterPro"/>
</dbReference>
<dbReference type="InterPro" id="IPR055420">
    <property type="entry name" value="IgD3_Trs65"/>
</dbReference>
<sequence>MADPAPETGFKPGLDFMDNSSLTYFIPLATNFRVDDVVEGTKAPYQELFDSIERRESLFFDESVDVFLVLRTPHVPEDTLRSSLKRLVISLEAHIVNGNAPDRDSPPALDVIYTGTVDESEVPTILVEDSTDDGEPQEAERTQHAFAIWKLSVFLGRPRIRLYSPSVVFAATASLKPADVSLSNDLRDGYMASGVAAGLNLLESFGSDPAMNGVKPRLSALRVSRVAPVTQQEKDLLRPVKSLPKLSLRIYPVIHSRMRFTHPNTAPATAAVIAILEVDFTPFFECEVNLENITLSIPGGTVQNLTSQPGMSLPLSCVAHDHVTFLYRVAPAEADLVARSPMRDLDITISATALVHPDLCMPRLNMAWTAAVDFTIPVNPGYGSTTQPIQRSHRPSQLSIGGESTTSLIAPSVARPDALPALEASTKSETTVQELGVTMTFMAPPANTKVFLGDEFVWSVFVANKSPNSTAPPRKLALVVIPKRRRHESRVNRPPSVSRPSEASYARSTSKAGKDRAVADAVLDDQVVHAMQRSSIIDSAEVACLSADVRIGPLAPGACHVAELKFLALKEGIVNIEAVRVVDLVSNEHVDIKDLPTVLVESSPEE</sequence>
<dbReference type="AlphaFoldDB" id="A0AAI8YQ82"/>
<proteinExistence type="predicted"/>
<gene>
    <name evidence="3" type="ORF">KHLLAP_LOCUS13762</name>
</gene>
<evidence type="ECO:0000313" key="4">
    <source>
        <dbReference type="Proteomes" id="UP001295740"/>
    </source>
</evidence>
<keyword evidence="4" id="KW-1185">Reference proteome</keyword>
<protein>
    <submittedName>
        <fullName evidence="3">Uu.00g014130.m01.CDS01</fullName>
    </submittedName>
</protein>
<reference evidence="3" key="1">
    <citation type="submission" date="2023-10" db="EMBL/GenBank/DDBJ databases">
        <authorList>
            <person name="Hackl T."/>
        </authorList>
    </citation>
    <scope>NUCLEOTIDE SEQUENCE</scope>
</reference>
<dbReference type="PANTHER" id="PTHR28159">
    <property type="entry name" value="TRAFFICKING PROTEIN PARTICLE COMPLEX II-SPECIFIC SUBUNIT 65"/>
    <property type="match status" value="1"/>
</dbReference>
<feature type="domain" description="Trafficking protein particle complex II-specific subunit 65 IgD3" evidence="2">
    <location>
        <begin position="415"/>
        <end position="600"/>
    </location>
</feature>
<dbReference type="Pfam" id="PF12735">
    <property type="entry name" value="IgD3_Trs65"/>
    <property type="match status" value="1"/>
</dbReference>
<name>A0AAI8YQ82_9PEZI</name>
<accession>A0AAI8YQ82</accession>
<evidence type="ECO:0000313" key="3">
    <source>
        <dbReference type="EMBL" id="CAJ2513294.1"/>
    </source>
</evidence>
<feature type="compositionally biased region" description="Polar residues" evidence="1">
    <location>
        <begin position="498"/>
        <end position="511"/>
    </location>
</feature>
<organism evidence="3 4">
    <name type="scientific">Anthostomella pinea</name>
    <dbReference type="NCBI Taxonomy" id="933095"/>
    <lineage>
        <taxon>Eukaryota</taxon>
        <taxon>Fungi</taxon>
        <taxon>Dikarya</taxon>
        <taxon>Ascomycota</taxon>
        <taxon>Pezizomycotina</taxon>
        <taxon>Sordariomycetes</taxon>
        <taxon>Xylariomycetidae</taxon>
        <taxon>Xylariales</taxon>
        <taxon>Xylariaceae</taxon>
        <taxon>Anthostomella</taxon>
    </lineage>
</organism>